<evidence type="ECO:0000313" key="2">
    <source>
        <dbReference type="EMBL" id="KAG7058387.1"/>
    </source>
</evidence>
<comment type="caution">
    <text evidence="2">The sequence shown here is derived from an EMBL/GenBank/DDBJ whole genome shotgun (WGS) entry which is preliminary data.</text>
</comment>
<accession>A0A9P7RHW1</accession>
<dbReference type="EMBL" id="JAESDN010000001">
    <property type="protein sequence ID" value="KAG7058387.1"/>
    <property type="molecule type" value="Genomic_DNA"/>
</dbReference>
<sequence>MPISERETPPSTTRASWQAPALKRCQRSPKVYKTPEPGRTATTTLDQSAPSPDAVIPSKGCATKKTGLTGRRTGRGLPSLVSLAPYTYLLLLSISPFPASHLRLAPTAPSPSGKQTLAPSISPDQLHSLHTPPIERHSKSTGAETVDAIRQLLLISNVFFQESVSSRRLKSKRDWSGGLDWTTTQESSNRDHHLERNHRRRPRPNSHRDRPSLLSHTLPAPQLQPFRFTGFSILAGYFTFVHTKTLRSTSHLSPHRQIPIIKRTPWVPLASRGPGKSTCSGLSSAACLPLAGTQVSVTSSQFPRELRLPDCRTQPAQQLHCFPEPPPPSWSEADQPGARPFPSSIHIRCPDAPHRAALNPTQLNPSRRAHHSSWPSLTLTTSYFAHHTLPTITPCLCIHFSEAIQGTTRQRMHRNTGG</sequence>
<feature type="region of interest" description="Disordered" evidence="1">
    <location>
        <begin position="105"/>
        <end position="141"/>
    </location>
</feature>
<evidence type="ECO:0000256" key="1">
    <source>
        <dbReference type="SAM" id="MobiDB-lite"/>
    </source>
</evidence>
<name>A0A9P7RHW1_9PEZI</name>
<dbReference type="AlphaFoldDB" id="A0A9P7RHW1"/>
<feature type="region of interest" description="Disordered" evidence="1">
    <location>
        <begin position="1"/>
        <end position="70"/>
    </location>
</feature>
<dbReference type="Proteomes" id="UP000699042">
    <property type="component" value="Unassembled WGS sequence"/>
</dbReference>
<reference evidence="2" key="1">
    <citation type="submission" date="2021-05" db="EMBL/GenBank/DDBJ databases">
        <title>Comparative genomics of three Colletotrichum scovillei strains and genetic complementation revealed genes involved fungal growth and virulence on chili pepper.</title>
        <authorList>
            <person name="Hsieh D.-K."/>
            <person name="Chuang S.-C."/>
            <person name="Chen C.-Y."/>
            <person name="Chao Y.-T."/>
            <person name="Lu M.-Y.J."/>
            <person name="Lee M.-H."/>
            <person name="Shih M.-C."/>
        </authorList>
    </citation>
    <scope>NUCLEOTIDE SEQUENCE</scope>
    <source>
        <strain evidence="2">Coll-153</strain>
    </source>
</reference>
<protein>
    <submittedName>
        <fullName evidence="2">RNA recognition domain-containing protein</fullName>
    </submittedName>
</protein>
<organism evidence="2 3">
    <name type="scientific">Colletotrichum scovillei</name>
    <dbReference type="NCBI Taxonomy" id="1209932"/>
    <lineage>
        <taxon>Eukaryota</taxon>
        <taxon>Fungi</taxon>
        <taxon>Dikarya</taxon>
        <taxon>Ascomycota</taxon>
        <taxon>Pezizomycotina</taxon>
        <taxon>Sordariomycetes</taxon>
        <taxon>Hypocreomycetidae</taxon>
        <taxon>Glomerellales</taxon>
        <taxon>Glomerellaceae</taxon>
        <taxon>Colletotrichum</taxon>
        <taxon>Colletotrichum acutatum species complex</taxon>
    </lineage>
</organism>
<evidence type="ECO:0000313" key="3">
    <source>
        <dbReference type="Proteomes" id="UP000699042"/>
    </source>
</evidence>
<feature type="compositionally biased region" description="Polar residues" evidence="1">
    <location>
        <begin position="110"/>
        <end position="125"/>
    </location>
</feature>
<gene>
    <name evidence="2" type="ORF">JMJ77_005764</name>
</gene>
<feature type="compositionally biased region" description="Polar residues" evidence="1">
    <location>
        <begin position="40"/>
        <end position="50"/>
    </location>
</feature>
<feature type="compositionally biased region" description="Basic residues" evidence="1">
    <location>
        <begin position="195"/>
        <end position="205"/>
    </location>
</feature>
<proteinExistence type="predicted"/>
<keyword evidence="3" id="KW-1185">Reference proteome</keyword>
<feature type="region of interest" description="Disordered" evidence="1">
    <location>
        <begin position="174"/>
        <end position="217"/>
    </location>
</feature>